<name>J3MWL7_ORYBR</name>
<reference evidence="2" key="2">
    <citation type="submission" date="2013-04" db="UniProtKB">
        <authorList>
            <consortium name="EnsemblPlants"/>
        </authorList>
    </citation>
    <scope>IDENTIFICATION</scope>
</reference>
<protein>
    <recommendedName>
        <fullName evidence="4">Late embryogenesis abundant protein LEA-2 subgroup domain-containing protein</fullName>
    </recommendedName>
</protein>
<reference evidence="2" key="1">
    <citation type="journal article" date="2013" name="Nat. Commun.">
        <title>Whole-genome sequencing of Oryza brachyantha reveals mechanisms underlying Oryza genome evolution.</title>
        <authorList>
            <person name="Chen J."/>
            <person name="Huang Q."/>
            <person name="Gao D."/>
            <person name="Wang J."/>
            <person name="Lang Y."/>
            <person name="Liu T."/>
            <person name="Li B."/>
            <person name="Bai Z."/>
            <person name="Luis Goicoechea J."/>
            <person name="Liang C."/>
            <person name="Chen C."/>
            <person name="Zhang W."/>
            <person name="Sun S."/>
            <person name="Liao Y."/>
            <person name="Zhang X."/>
            <person name="Yang L."/>
            <person name="Song C."/>
            <person name="Wang M."/>
            <person name="Shi J."/>
            <person name="Liu G."/>
            <person name="Liu J."/>
            <person name="Zhou H."/>
            <person name="Zhou W."/>
            <person name="Yu Q."/>
            <person name="An N."/>
            <person name="Chen Y."/>
            <person name="Cai Q."/>
            <person name="Wang B."/>
            <person name="Liu B."/>
            <person name="Min J."/>
            <person name="Huang Y."/>
            <person name="Wu H."/>
            <person name="Li Z."/>
            <person name="Zhang Y."/>
            <person name="Yin Y."/>
            <person name="Song W."/>
            <person name="Jiang J."/>
            <person name="Jackson S.A."/>
            <person name="Wing R.A."/>
            <person name="Wang J."/>
            <person name="Chen M."/>
        </authorList>
    </citation>
    <scope>NUCLEOTIDE SEQUENCE [LARGE SCALE GENOMIC DNA]</scope>
    <source>
        <strain evidence="2">cv. IRGC 101232</strain>
    </source>
</reference>
<evidence type="ECO:0000313" key="2">
    <source>
        <dbReference type="EnsemblPlants" id="OB09G13960.1"/>
    </source>
</evidence>
<evidence type="ECO:0000313" key="3">
    <source>
        <dbReference type="Proteomes" id="UP000006038"/>
    </source>
</evidence>
<dbReference type="Gramene" id="OB09G13960.1">
    <property type="protein sequence ID" value="OB09G13960.1"/>
    <property type="gene ID" value="OB09G13960"/>
</dbReference>
<sequence>MVGRSRGIGDTGHATRVAVVRCIVVAVIATIVLAGLVALIFWLVVRPKPIEQIITTPPNTGSGSATVNATFYLTLDVDNPSTGRGGPVVEEGVGARAGGHRRAASVVDFSPLVPGGAAAAVEGVAARASGVVGWRLQSSLVRETRRRRRVSRRWWAAPSSGLSPRPLVHDCSPGSITKPGVKWYGF</sequence>
<accession>J3MWL7</accession>
<evidence type="ECO:0008006" key="4">
    <source>
        <dbReference type="Google" id="ProtNLM"/>
    </source>
</evidence>
<keyword evidence="1" id="KW-1133">Transmembrane helix</keyword>
<dbReference type="AlphaFoldDB" id="J3MWL7"/>
<dbReference type="EnsemblPlants" id="OB09G13960.1">
    <property type="protein sequence ID" value="OB09G13960.1"/>
    <property type="gene ID" value="OB09G13960"/>
</dbReference>
<feature type="transmembrane region" description="Helical" evidence="1">
    <location>
        <begin position="18"/>
        <end position="45"/>
    </location>
</feature>
<dbReference type="HOGENOM" id="CLU_1456589_0_0_1"/>
<evidence type="ECO:0000256" key="1">
    <source>
        <dbReference type="SAM" id="Phobius"/>
    </source>
</evidence>
<keyword evidence="3" id="KW-1185">Reference proteome</keyword>
<keyword evidence="1" id="KW-0472">Membrane</keyword>
<organism evidence="2">
    <name type="scientific">Oryza brachyantha</name>
    <name type="common">malo sina</name>
    <dbReference type="NCBI Taxonomy" id="4533"/>
    <lineage>
        <taxon>Eukaryota</taxon>
        <taxon>Viridiplantae</taxon>
        <taxon>Streptophyta</taxon>
        <taxon>Embryophyta</taxon>
        <taxon>Tracheophyta</taxon>
        <taxon>Spermatophyta</taxon>
        <taxon>Magnoliopsida</taxon>
        <taxon>Liliopsida</taxon>
        <taxon>Poales</taxon>
        <taxon>Poaceae</taxon>
        <taxon>BOP clade</taxon>
        <taxon>Oryzoideae</taxon>
        <taxon>Oryzeae</taxon>
        <taxon>Oryzinae</taxon>
        <taxon>Oryza</taxon>
    </lineage>
</organism>
<proteinExistence type="predicted"/>
<dbReference type="Proteomes" id="UP000006038">
    <property type="component" value="Chromosome 9"/>
</dbReference>
<keyword evidence="1" id="KW-0812">Transmembrane</keyword>